<feature type="region of interest" description="Disordered" evidence="3">
    <location>
        <begin position="49"/>
        <end position="68"/>
    </location>
</feature>
<comment type="similarity">
    <text evidence="1">Belongs to the ATG16 family.</text>
</comment>
<dbReference type="Proteomes" id="UP000235388">
    <property type="component" value="Unassembled WGS sequence"/>
</dbReference>
<dbReference type="Gene3D" id="1.20.5.170">
    <property type="match status" value="1"/>
</dbReference>
<keyword evidence="7" id="KW-1185">Reference proteome</keyword>
<gene>
    <name evidence="6" type="ORF">PCANC_01826</name>
    <name evidence="5" type="ORF">PCANC_03351</name>
</gene>
<feature type="compositionally biased region" description="Low complexity" evidence="3">
    <location>
        <begin position="57"/>
        <end position="67"/>
    </location>
</feature>
<feature type="domain" description="Autophagy-related protein 16" evidence="4">
    <location>
        <begin position="7"/>
        <end position="185"/>
    </location>
</feature>
<evidence type="ECO:0000259" key="4">
    <source>
        <dbReference type="Pfam" id="PF08614"/>
    </source>
</evidence>
<feature type="coiled-coil region" evidence="2">
    <location>
        <begin position="105"/>
        <end position="184"/>
    </location>
</feature>
<organism evidence="5 7">
    <name type="scientific">Puccinia coronata f. sp. avenae</name>
    <dbReference type="NCBI Taxonomy" id="200324"/>
    <lineage>
        <taxon>Eukaryota</taxon>
        <taxon>Fungi</taxon>
        <taxon>Dikarya</taxon>
        <taxon>Basidiomycota</taxon>
        <taxon>Pucciniomycotina</taxon>
        <taxon>Pucciniomycetes</taxon>
        <taxon>Pucciniales</taxon>
        <taxon>Pucciniaceae</taxon>
        <taxon>Puccinia</taxon>
    </lineage>
</organism>
<dbReference type="STRING" id="200324.A0A2N5T8U1"/>
<evidence type="ECO:0000313" key="6">
    <source>
        <dbReference type="EMBL" id="PLW57363.1"/>
    </source>
</evidence>
<dbReference type="Pfam" id="PF08614">
    <property type="entry name" value="ATG16"/>
    <property type="match status" value="1"/>
</dbReference>
<evidence type="ECO:0000313" key="7">
    <source>
        <dbReference type="Proteomes" id="UP000235388"/>
    </source>
</evidence>
<dbReference type="EMBL" id="PGCJ01000779">
    <property type="protein sequence ID" value="PLW21870.1"/>
    <property type="molecule type" value="Genomic_DNA"/>
</dbReference>
<protein>
    <recommendedName>
        <fullName evidence="4">Autophagy-related protein 16 domain-containing protein</fullName>
    </recommendedName>
</protein>
<dbReference type="EMBL" id="PGCJ01000011">
    <property type="protein sequence ID" value="PLW57363.1"/>
    <property type="molecule type" value="Genomic_DNA"/>
</dbReference>
<dbReference type="InterPro" id="IPR013923">
    <property type="entry name" value="Autophagy-rel_prot_16_dom"/>
</dbReference>
<dbReference type="AlphaFoldDB" id="A0A2N5T8U1"/>
<comment type="caution">
    <text evidence="5">The sequence shown here is derived from an EMBL/GenBank/DDBJ whole genome shotgun (WGS) entry which is preliminary data.</text>
</comment>
<evidence type="ECO:0000256" key="1">
    <source>
        <dbReference type="ARBA" id="ARBA00005331"/>
    </source>
</evidence>
<evidence type="ECO:0000256" key="2">
    <source>
        <dbReference type="SAM" id="Coils"/>
    </source>
</evidence>
<accession>A0A2N5T8U1</accession>
<dbReference type="CDD" id="cd22887">
    <property type="entry name" value="Atg16_CCD"/>
    <property type="match status" value="1"/>
</dbReference>
<evidence type="ECO:0000256" key="3">
    <source>
        <dbReference type="SAM" id="MobiDB-lite"/>
    </source>
</evidence>
<evidence type="ECO:0000313" key="5">
    <source>
        <dbReference type="EMBL" id="PLW21870.1"/>
    </source>
</evidence>
<sequence>MSWQHAIQQGLVARDANEKAYNSIIDHYRRLAQQTAILKERNSSLLKAAGSIGGSGSRSASGPGDSSVARAYTTSLESQLSTLRDELATVYKTQGQNAQRLLVMNEALREREERSRAEVEETRLLRVEAARLRERVASHAEVMREKERNVQILQDELSTLQLEYTQQEQKIKDLKSDNANLLQRSVITKGFIPNAKRSKNVGKHIKNKFSNPATRLSESLRWLDKVHEEAVRMNDANQFLVEVEKKGLPPVEPPG</sequence>
<name>A0A2N5T8U1_9BASI</name>
<proteinExistence type="inferred from homology"/>
<reference evidence="5 7" key="1">
    <citation type="submission" date="2017-11" db="EMBL/GenBank/DDBJ databases">
        <title>De novo assembly and phasing of dikaryotic genomes from two isolates of Puccinia coronata f. sp. avenae, the causal agent of oat crown rust.</title>
        <authorList>
            <person name="Miller M.E."/>
            <person name="Zhang Y."/>
            <person name="Omidvar V."/>
            <person name="Sperschneider J."/>
            <person name="Schwessinger B."/>
            <person name="Raley C."/>
            <person name="Palmer J.M."/>
            <person name="Garnica D."/>
            <person name="Upadhyaya N."/>
            <person name="Rathjen J."/>
            <person name="Taylor J.M."/>
            <person name="Park R.F."/>
            <person name="Dodds P.N."/>
            <person name="Hirsch C.D."/>
            <person name="Kianian S.F."/>
            <person name="Figueroa M."/>
        </authorList>
    </citation>
    <scope>NUCLEOTIDE SEQUENCE [LARGE SCALE GENOMIC DNA]</scope>
    <source>
        <strain evidence="5">12NC29</strain>
    </source>
</reference>
<keyword evidence="2" id="KW-0175">Coiled coil</keyword>
<dbReference type="OrthoDB" id="8949486at2759"/>